<proteinExistence type="predicted"/>
<evidence type="ECO:0000313" key="1">
    <source>
        <dbReference type="EMBL" id="OUN41066.1"/>
    </source>
</evidence>
<protein>
    <recommendedName>
        <fullName evidence="3">Amidoligase enzyme</fullName>
    </recommendedName>
</protein>
<dbReference type="InterPro" id="IPR022025">
    <property type="entry name" value="Amidoligase_2"/>
</dbReference>
<evidence type="ECO:0008006" key="3">
    <source>
        <dbReference type="Google" id="ProtNLM"/>
    </source>
</evidence>
<dbReference type="AlphaFoldDB" id="A0A1Y3TWX7"/>
<evidence type="ECO:0000313" key="2">
    <source>
        <dbReference type="Proteomes" id="UP000195455"/>
    </source>
</evidence>
<gene>
    <name evidence="1" type="ORF">B5G26_12555</name>
</gene>
<accession>A0A1Y3TWX7</accession>
<dbReference type="Proteomes" id="UP000195455">
    <property type="component" value="Unassembled WGS sequence"/>
</dbReference>
<sequence length="286" mass="33261">MRWKKYCIDMDMTGITRKAAAEILADIFQTEYNFQSDENCYEVKDSTDKTWHIYSSDSIKAEKYNGEKVVGANYMYQVKLLSPFLYENEFPMLEKALEQLELRGAIVNDSTKMNLLLDVSCIENWEKYQTNLENLYESKGELFQKALDIPFSQVADTSQGKENGIISFPYFKSTLHQKELLSDIQFAQIVSGFAENNRTVSQKKSENQNDKFMMRTWLVRAGMVGEEYKFARKMLTKNLEGNSAWQKMMEPTEIESKEVCNQAQSEEEMMDNHVEEQVVSDLELEV</sequence>
<dbReference type="Pfam" id="PF12224">
    <property type="entry name" value="Amidoligase_2"/>
    <property type="match status" value="1"/>
</dbReference>
<dbReference type="RefSeq" id="WP_087989880.1">
    <property type="nucleotide sequence ID" value="NZ_NFHM01000023.1"/>
</dbReference>
<dbReference type="EMBL" id="NFHM01000023">
    <property type="protein sequence ID" value="OUN41066.1"/>
    <property type="molecule type" value="Genomic_DNA"/>
</dbReference>
<reference evidence="2" key="1">
    <citation type="submission" date="2017-04" db="EMBL/GenBank/DDBJ databases">
        <title>Function of individual gut microbiota members based on whole genome sequencing of pure cultures obtained from chicken caecum.</title>
        <authorList>
            <person name="Medvecky M."/>
            <person name="Cejkova D."/>
            <person name="Polansky O."/>
            <person name="Karasova D."/>
            <person name="Kubasova T."/>
            <person name="Cizek A."/>
            <person name="Rychlik I."/>
        </authorList>
    </citation>
    <scope>NUCLEOTIDE SEQUENCE [LARGE SCALE GENOMIC DNA]</scope>
    <source>
        <strain evidence="2">An75</strain>
    </source>
</reference>
<organism evidence="1 2">
    <name type="scientific">Anaerotignum lactatifermentans</name>
    <dbReference type="NCBI Taxonomy" id="160404"/>
    <lineage>
        <taxon>Bacteria</taxon>
        <taxon>Bacillati</taxon>
        <taxon>Bacillota</taxon>
        <taxon>Clostridia</taxon>
        <taxon>Lachnospirales</taxon>
        <taxon>Anaerotignaceae</taxon>
        <taxon>Anaerotignum</taxon>
    </lineage>
</organism>
<name>A0A1Y3TWX7_9FIRM</name>
<comment type="caution">
    <text evidence="1">The sequence shown here is derived from an EMBL/GenBank/DDBJ whole genome shotgun (WGS) entry which is preliminary data.</text>
</comment>